<accession>A0A9X3W6M3</accession>
<gene>
    <name evidence="1" type="ORF">ODU72_10355</name>
</gene>
<protein>
    <submittedName>
        <fullName evidence="1">Uncharacterized protein</fullName>
    </submittedName>
</protein>
<reference evidence="1" key="1">
    <citation type="journal article" date="2022" name="Microorganisms">
        <title>Antibiotic Susceptibility, Resistance Gene Determinants and Corresponding Genomic Regions in Lactobacillus amylovorus Isolates Derived from Wild Boars and Domestic Pigs.</title>
        <authorList>
            <person name="Moravkova M."/>
            <person name="Kostovova I."/>
            <person name="Kavanova K."/>
            <person name="Pechar R."/>
            <person name="Stanek S."/>
            <person name="Brychta A."/>
            <person name="Zeman M."/>
            <person name="Kubasova T."/>
        </authorList>
    </citation>
    <scope>NUCLEOTIDE SEQUENCE</scope>
    <source>
        <strain evidence="1">M490A</strain>
    </source>
</reference>
<evidence type="ECO:0000313" key="1">
    <source>
        <dbReference type="EMBL" id="MDB6259019.1"/>
    </source>
</evidence>
<dbReference type="EMBL" id="JAOTGY010000037">
    <property type="protein sequence ID" value="MDB6259019.1"/>
    <property type="molecule type" value="Genomic_DNA"/>
</dbReference>
<reference evidence="1" key="2">
    <citation type="submission" date="2022-10" db="EMBL/GenBank/DDBJ databases">
        <authorList>
            <person name="Kostovova I."/>
            <person name="Moravkova M."/>
            <person name="Pechar R."/>
        </authorList>
    </citation>
    <scope>NUCLEOTIDE SEQUENCE</scope>
    <source>
        <strain evidence="1">M490A</strain>
    </source>
</reference>
<sequence>MTGDRTIDGNWHKNINGLGKLGDWLGIKNIIQYLFNEEKTEAKIFIKNKQDTFKGLVTLFTTGHLIPGIVTSADVAGKRSIIYKNKNVIYLGGMPKNCMDSSFWDYLIDFEIRPFSNKTILKMFDGIYKYERKNTNSHYYFIANMSDHNGTIEIGKVGLLDENNQIVKSGQRKISAFSYEILRDRKKKV</sequence>
<evidence type="ECO:0000313" key="2">
    <source>
        <dbReference type="Proteomes" id="UP001141981"/>
    </source>
</evidence>
<proteinExistence type="predicted"/>
<name>A0A9X3W6M3_LACAM</name>
<dbReference type="RefSeq" id="WP_271868364.1">
    <property type="nucleotide sequence ID" value="NZ_JAOTGX010000034.1"/>
</dbReference>
<dbReference type="AlphaFoldDB" id="A0A9X3W6M3"/>
<comment type="caution">
    <text evidence="1">The sequence shown here is derived from an EMBL/GenBank/DDBJ whole genome shotgun (WGS) entry which is preliminary data.</text>
</comment>
<dbReference type="Proteomes" id="UP001141981">
    <property type="component" value="Unassembled WGS sequence"/>
</dbReference>
<organism evidence="1 2">
    <name type="scientific">Lactobacillus amylovorus</name>
    <dbReference type="NCBI Taxonomy" id="1604"/>
    <lineage>
        <taxon>Bacteria</taxon>
        <taxon>Bacillati</taxon>
        <taxon>Bacillota</taxon>
        <taxon>Bacilli</taxon>
        <taxon>Lactobacillales</taxon>
        <taxon>Lactobacillaceae</taxon>
        <taxon>Lactobacillus</taxon>
    </lineage>
</organism>